<sequence length="123" mass="14623">MQNLYTSWFNDEMMPNVYILRRDIELTVGKKAMVSIADGKATIFRHPKAQEPFLYVTAEDYYEDPIEYMIREVELESRTLFYYDEVRKTVIKSKAAERLLTEDDALDIFLTLSRCYEIEDGQR</sequence>
<geneLocation type="plasmid" evidence="1">
    <name>unnamed</name>
</geneLocation>
<name>A0AB39BMM5_9BACI</name>
<accession>A0AB39BMM5</accession>
<evidence type="ECO:0000313" key="1">
    <source>
        <dbReference type="EMBL" id="XDI35077.1"/>
    </source>
</evidence>
<organism evidence="1">
    <name type="scientific">Alkalihalophilus sp. As8PL</name>
    <dbReference type="NCBI Taxonomy" id="3237103"/>
    <lineage>
        <taxon>Bacteria</taxon>
        <taxon>Bacillati</taxon>
        <taxon>Bacillota</taxon>
        <taxon>Bacilli</taxon>
        <taxon>Bacillales</taxon>
        <taxon>Bacillaceae</taxon>
        <taxon>Alkalihalophilus</taxon>
    </lineage>
</organism>
<protein>
    <submittedName>
        <fullName evidence="1">Uncharacterized protein</fullName>
    </submittedName>
</protein>
<dbReference type="RefSeq" id="WP_368502695.1">
    <property type="nucleotide sequence ID" value="NZ_CP162550.1"/>
</dbReference>
<dbReference type="AlphaFoldDB" id="A0AB39BMM5"/>
<gene>
    <name evidence="1" type="ORF">AB3N04_00945</name>
</gene>
<keyword evidence="1" id="KW-0614">Plasmid</keyword>
<proteinExistence type="predicted"/>
<dbReference type="EMBL" id="CP162550">
    <property type="protein sequence ID" value="XDI35077.1"/>
    <property type="molecule type" value="Genomic_DNA"/>
</dbReference>
<reference evidence="1" key="1">
    <citation type="submission" date="2024-07" db="EMBL/GenBank/DDBJ databases">
        <title>Identification and characteristics of an arsenic-resistant bacterial isolate, which belongs to a novel species.</title>
        <authorList>
            <person name="Juszczyk A."/>
            <person name="Kowalczyk A."/>
            <person name="Was K."/>
            <person name="Kosowicz W."/>
            <person name="Budzyn A."/>
            <person name="Latowski D."/>
        </authorList>
    </citation>
    <scope>NUCLEOTIDE SEQUENCE</scope>
    <source>
        <strain evidence="1">As8PL</strain>
        <plasmid evidence="1">unnamed</plasmid>
    </source>
</reference>